<dbReference type="EC" id="2.8.4.5" evidence="3"/>
<comment type="catalytic activity">
    <reaction evidence="13">
        <text>N(6)-L-threonylcarbamoyladenosine(37) in tRNA + (sulfur carrier)-SH + AH2 + 2 S-adenosyl-L-methionine = 2-methylsulfanyl-N(6)-L-threonylcarbamoyladenosine(37) in tRNA + (sulfur carrier)-H + 5'-deoxyadenosine + L-methionine + A + S-adenosyl-L-homocysteine + 2 H(+)</text>
        <dbReference type="Rhea" id="RHEA:37075"/>
        <dbReference type="Rhea" id="RHEA-COMP:10163"/>
        <dbReference type="Rhea" id="RHEA-COMP:11092"/>
        <dbReference type="Rhea" id="RHEA-COMP:14737"/>
        <dbReference type="Rhea" id="RHEA-COMP:14739"/>
        <dbReference type="ChEBI" id="CHEBI:13193"/>
        <dbReference type="ChEBI" id="CHEBI:15378"/>
        <dbReference type="ChEBI" id="CHEBI:17319"/>
        <dbReference type="ChEBI" id="CHEBI:17499"/>
        <dbReference type="ChEBI" id="CHEBI:29917"/>
        <dbReference type="ChEBI" id="CHEBI:57844"/>
        <dbReference type="ChEBI" id="CHEBI:57856"/>
        <dbReference type="ChEBI" id="CHEBI:59789"/>
        <dbReference type="ChEBI" id="CHEBI:64428"/>
        <dbReference type="ChEBI" id="CHEBI:74418"/>
        <dbReference type="ChEBI" id="CHEBI:74420"/>
        <dbReference type="EC" id="2.8.4.5"/>
    </reaction>
</comment>
<dbReference type="PROSITE" id="PS51449">
    <property type="entry name" value="MTTASE_N"/>
    <property type="match status" value="1"/>
</dbReference>
<keyword evidence="5" id="KW-0963">Cytoplasm</keyword>
<dbReference type="SFLD" id="SFLDS00029">
    <property type="entry name" value="Radical_SAM"/>
    <property type="match status" value="1"/>
</dbReference>
<evidence type="ECO:0000259" key="16">
    <source>
        <dbReference type="PROSITE" id="PS51449"/>
    </source>
</evidence>
<evidence type="ECO:0000256" key="1">
    <source>
        <dbReference type="ARBA" id="ARBA00001966"/>
    </source>
</evidence>
<evidence type="ECO:0000256" key="4">
    <source>
        <dbReference type="ARBA" id="ARBA00022485"/>
    </source>
</evidence>
<dbReference type="GO" id="GO:0035598">
    <property type="term" value="F:tRNA (N(6)-L-threonylcarbamoyladenosine(37)-C(2))-methylthiotransferase activity"/>
    <property type="evidence" value="ECO:0007669"/>
    <property type="project" value="UniProtKB-EC"/>
</dbReference>
<evidence type="ECO:0000256" key="5">
    <source>
        <dbReference type="ARBA" id="ARBA00022490"/>
    </source>
</evidence>
<evidence type="ECO:0000256" key="9">
    <source>
        <dbReference type="ARBA" id="ARBA00022723"/>
    </source>
</evidence>
<dbReference type="SUPFAM" id="SSF102114">
    <property type="entry name" value="Radical SAM enzymes"/>
    <property type="match status" value="1"/>
</dbReference>
<accession>A0A5K7S812</accession>
<keyword evidence="10" id="KW-0408">Iron</keyword>
<feature type="domain" description="MTTase N-terminal" evidence="16">
    <location>
        <begin position="18"/>
        <end position="130"/>
    </location>
</feature>
<evidence type="ECO:0000256" key="8">
    <source>
        <dbReference type="ARBA" id="ARBA00022694"/>
    </source>
</evidence>
<comment type="similarity">
    <text evidence="14">Belongs to the methylthiotransferase family. MtaB subfamily.</text>
</comment>
<comment type="function">
    <text evidence="2">Catalyzes the methylthiolation of N6-threonylcarbamoyladenosine (t(6)A), leading to the formation of 2-methylthio-N6-threonylcarbamoyladenosine (ms(2)t(6)A) at position 37 in tRNAs that read codons beginning with adenine.</text>
</comment>
<dbReference type="PANTHER" id="PTHR11918">
    <property type="entry name" value="RADICAL SAM PROTEINS"/>
    <property type="match status" value="1"/>
</dbReference>
<reference evidence="18" key="1">
    <citation type="journal article" date="2020" name="Int. J. Syst. Evol. Microbiol.">
        <title>Aquipluma nitroreducens gen. nov. sp. nov., a novel facultatively anaerobic bacterium isolated from a freshwater lake.</title>
        <authorList>
            <person name="Watanabe M."/>
            <person name="Kojima H."/>
            <person name="Fukui M."/>
        </authorList>
    </citation>
    <scope>NUCLEOTIDE SEQUENCE</scope>
    <source>
        <strain evidence="18">MeG22</strain>
    </source>
</reference>
<evidence type="ECO:0000256" key="11">
    <source>
        <dbReference type="ARBA" id="ARBA00023014"/>
    </source>
</evidence>
<evidence type="ECO:0000256" key="10">
    <source>
        <dbReference type="ARBA" id="ARBA00023004"/>
    </source>
</evidence>
<dbReference type="InterPro" id="IPR058240">
    <property type="entry name" value="rSAM_sf"/>
</dbReference>
<keyword evidence="19" id="KW-1185">Reference proteome</keyword>
<evidence type="ECO:0000256" key="3">
    <source>
        <dbReference type="ARBA" id="ARBA00013273"/>
    </source>
</evidence>
<dbReference type="PROSITE" id="PS51918">
    <property type="entry name" value="RADICAL_SAM"/>
    <property type="match status" value="1"/>
</dbReference>
<evidence type="ECO:0000256" key="7">
    <source>
        <dbReference type="ARBA" id="ARBA00022691"/>
    </source>
</evidence>
<keyword evidence="8" id="KW-0819">tRNA processing</keyword>
<keyword evidence="4" id="KW-0004">4Fe-4S</keyword>
<evidence type="ECO:0000313" key="19">
    <source>
        <dbReference type="Proteomes" id="UP001193389"/>
    </source>
</evidence>
<keyword evidence="11" id="KW-0411">Iron-sulfur</keyword>
<evidence type="ECO:0000256" key="6">
    <source>
        <dbReference type="ARBA" id="ARBA00022679"/>
    </source>
</evidence>
<dbReference type="PANTHER" id="PTHR11918:SF45">
    <property type="entry name" value="THREONYLCARBAMOYLADENOSINE TRNA METHYLTHIOTRANSFERASE"/>
    <property type="match status" value="1"/>
</dbReference>
<protein>
    <recommendedName>
        <fullName evidence="15">Threonylcarbamoyladenosine tRNA methylthiotransferase MtaB</fullName>
        <ecNumber evidence="3">2.8.4.5</ecNumber>
    </recommendedName>
    <alternativeName>
        <fullName evidence="12">tRNA-t(6)A37 methylthiotransferase</fullName>
    </alternativeName>
</protein>
<dbReference type="PROSITE" id="PS01278">
    <property type="entry name" value="MTTASE_RADICAL"/>
    <property type="match status" value="1"/>
</dbReference>
<dbReference type="InterPro" id="IPR006467">
    <property type="entry name" value="MiaB-like_bact"/>
</dbReference>
<feature type="domain" description="Radical SAM core" evidence="17">
    <location>
        <begin position="151"/>
        <end position="377"/>
    </location>
</feature>
<dbReference type="NCBIfam" id="TIGR00089">
    <property type="entry name" value="MiaB/RimO family radical SAM methylthiotransferase"/>
    <property type="match status" value="1"/>
</dbReference>
<evidence type="ECO:0000256" key="12">
    <source>
        <dbReference type="ARBA" id="ARBA00031213"/>
    </source>
</evidence>
<dbReference type="GO" id="GO:0051539">
    <property type="term" value="F:4 iron, 4 sulfur cluster binding"/>
    <property type="evidence" value="ECO:0007669"/>
    <property type="project" value="UniProtKB-KW"/>
</dbReference>
<dbReference type="Gene3D" id="3.40.50.12160">
    <property type="entry name" value="Methylthiotransferase, N-terminal domain"/>
    <property type="match status" value="1"/>
</dbReference>
<dbReference type="Proteomes" id="UP001193389">
    <property type="component" value="Chromosome"/>
</dbReference>
<name>A0A5K7S812_9BACT</name>
<gene>
    <name evidence="18" type="ORF">AQPE_1850</name>
</gene>
<dbReference type="InterPro" id="IPR020612">
    <property type="entry name" value="Methylthiotransferase_CS"/>
</dbReference>
<evidence type="ECO:0000256" key="13">
    <source>
        <dbReference type="ARBA" id="ARBA00051661"/>
    </source>
</evidence>
<dbReference type="InterPro" id="IPR013848">
    <property type="entry name" value="Methylthiotransferase_N"/>
</dbReference>
<dbReference type="SMART" id="SM00729">
    <property type="entry name" value="Elp3"/>
    <property type="match status" value="1"/>
</dbReference>
<evidence type="ECO:0000313" key="18">
    <source>
        <dbReference type="EMBL" id="BBE17693.1"/>
    </source>
</evidence>
<dbReference type="AlphaFoldDB" id="A0A5K7S812"/>
<keyword evidence="7" id="KW-0949">S-adenosyl-L-methionine</keyword>
<evidence type="ECO:0000256" key="15">
    <source>
        <dbReference type="ARBA" id="ARBA00069898"/>
    </source>
</evidence>
<keyword evidence="9" id="KW-0479">Metal-binding</keyword>
<proteinExistence type="inferred from homology"/>
<dbReference type="InterPro" id="IPR038135">
    <property type="entry name" value="Methylthiotransferase_N_sf"/>
</dbReference>
<dbReference type="FunFam" id="3.80.30.20:FF:000001">
    <property type="entry name" value="tRNA-2-methylthio-N(6)-dimethylallyladenosine synthase 2"/>
    <property type="match status" value="1"/>
</dbReference>
<comment type="cofactor">
    <cofactor evidence="1">
        <name>[4Fe-4S] cluster</name>
        <dbReference type="ChEBI" id="CHEBI:49883"/>
    </cofactor>
</comment>
<dbReference type="Pfam" id="PF00919">
    <property type="entry name" value="UPF0004"/>
    <property type="match status" value="1"/>
</dbReference>
<dbReference type="InterPro" id="IPR005839">
    <property type="entry name" value="Methylthiotransferase"/>
</dbReference>
<evidence type="ECO:0000256" key="14">
    <source>
        <dbReference type="ARBA" id="ARBA00061574"/>
    </source>
</evidence>
<dbReference type="CDD" id="cd01335">
    <property type="entry name" value="Radical_SAM"/>
    <property type="match status" value="1"/>
</dbReference>
<dbReference type="SFLD" id="SFLDG01082">
    <property type="entry name" value="B12-binding_domain_containing"/>
    <property type="match status" value="1"/>
</dbReference>
<dbReference type="NCBIfam" id="TIGR01579">
    <property type="entry name" value="MiaB-like-C"/>
    <property type="match status" value="1"/>
</dbReference>
<keyword evidence="6" id="KW-0808">Transferase</keyword>
<dbReference type="InterPro" id="IPR006638">
    <property type="entry name" value="Elp3/MiaA/NifB-like_rSAM"/>
</dbReference>
<evidence type="ECO:0000259" key="17">
    <source>
        <dbReference type="PROSITE" id="PS51918"/>
    </source>
</evidence>
<dbReference type="SFLD" id="SFLDG01061">
    <property type="entry name" value="methylthiotransferase"/>
    <property type="match status" value="1"/>
</dbReference>
<dbReference type="InterPro" id="IPR023404">
    <property type="entry name" value="rSAM_horseshoe"/>
</dbReference>
<sequence length="444" mass="50726">MRRYVNPENKIVNLTNTKKVAFKTLGCRLNQYETDALVTDFDKAGYQLVNFDESPDVVVVNTCTVTNQSDQKSRTTISQAARANSNAVVVVTGCMANNFKEKLESQDNITFVVENNRKSSILSLVDAHFSGEILHPNQLPQDVFRYEPVQKSLHTRSAVKIQDGCDNFCTFCIIPMVRGRAVSRPVSEVLESVRKTIENGFKEIVITGVNIGRYEDGEARFEDLLAQVLEVPGDFRVRISSLEPDGFGDRFVDLFKHPKLMPHLHLCLQSGSDKTLLRMRRMYDVEQFRKTVNRFRSVYPDFNFTTDIIVGFPGETEEEFKETLDAVHEFNFSHVHTFKYSVRRGTRAERLENHIPEKIKTERSAKIRELSEENKKQYLTSFIGKTQQVLVEKITQGIANGYGQHYIPVRFKSSGVQKNTVHSILLTEIRGTGENMYLFGELND</sequence>
<evidence type="ECO:0000256" key="2">
    <source>
        <dbReference type="ARBA" id="ARBA00002399"/>
    </source>
</evidence>
<dbReference type="KEGG" id="anf:AQPE_1850"/>
<organism evidence="18 19">
    <name type="scientific">Aquipluma nitroreducens</name>
    <dbReference type="NCBI Taxonomy" id="2010828"/>
    <lineage>
        <taxon>Bacteria</taxon>
        <taxon>Pseudomonadati</taxon>
        <taxon>Bacteroidota</taxon>
        <taxon>Bacteroidia</taxon>
        <taxon>Marinilabiliales</taxon>
        <taxon>Prolixibacteraceae</taxon>
        <taxon>Aquipluma</taxon>
    </lineage>
</organism>
<dbReference type="Pfam" id="PF04055">
    <property type="entry name" value="Radical_SAM"/>
    <property type="match status" value="1"/>
</dbReference>
<dbReference type="EMBL" id="AP018694">
    <property type="protein sequence ID" value="BBE17693.1"/>
    <property type="molecule type" value="Genomic_DNA"/>
</dbReference>
<dbReference type="InterPro" id="IPR007197">
    <property type="entry name" value="rSAM"/>
</dbReference>
<dbReference type="GO" id="GO:0046872">
    <property type="term" value="F:metal ion binding"/>
    <property type="evidence" value="ECO:0007669"/>
    <property type="project" value="UniProtKB-KW"/>
</dbReference>
<dbReference type="FunFam" id="3.40.50.12160:FF:000004">
    <property type="entry name" value="Threonylcarbamoyladenosine tRNA methylthiotransferase MtaB"/>
    <property type="match status" value="1"/>
</dbReference>
<dbReference type="Gene3D" id="3.80.30.20">
    <property type="entry name" value="tm_1862 like domain"/>
    <property type="match status" value="1"/>
</dbReference>